<proteinExistence type="predicted"/>
<organism evidence="1 2">
    <name type="scientific">Desulfovibrio ferrophilus</name>
    <dbReference type="NCBI Taxonomy" id="241368"/>
    <lineage>
        <taxon>Bacteria</taxon>
        <taxon>Pseudomonadati</taxon>
        <taxon>Thermodesulfobacteriota</taxon>
        <taxon>Desulfovibrionia</taxon>
        <taxon>Desulfovibrionales</taxon>
        <taxon>Desulfovibrionaceae</taxon>
        <taxon>Desulfovibrio</taxon>
    </lineage>
</organism>
<accession>A0A2Z6AYT9</accession>
<evidence type="ECO:0000313" key="2">
    <source>
        <dbReference type="Proteomes" id="UP000269883"/>
    </source>
</evidence>
<dbReference type="KEGG" id="dfl:DFE_1708"/>
<sequence length="155" mass="17791">MPFYLRNDTDNWFKNIKDQKPYFETKFDIYYLCLMLGIASGKKSKVHGKSETTEFQKNFVKTYIPVQKLIIGLMISSELKRYGISPTEKTLVQEHLASIIDPDVSTKLTDKGLNTLNEYASGGYEILAENFTSKPYDVEEFLTSYCGLLDKISDQ</sequence>
<evidence type="ECO:0008006" key="3">
    <source>
        <dbReference type="Google" id="ProtNLM"/>
    </source>
</evidence>
<dbReference type="AlphaFoldDB" id="A0A2Z6AYT9"/>
<evidence type="ECO:0000313" key="1">
    <source>
        <dbReference type="EMBL" id="BBD08434.1"/>
    </source>
</evidence>
<keyword evidence="2" id="KW-1185">Reference proteome</keyword>
<dbReference type="OrthoDB" id="5515959at2"/>
<gene>
    <name evidence="1" type="ORF">DFE_1708</name>
</gene>
<dbReference type="EMBL" id="AP017378">
    <property type="protein sequence ID" value="BBD08434.1"/>
    <property type="molecule type" value="Genomic_DNA"/>
</dbReference>
<dbReference type="Proteomes" id="UP000269883">
    <property type="component" value="Chromosome"/>
</dbReference>
<name>A0A2Z6AYT9_9BACT</name>
<dbReference type="RefSeq" id="WP_126378523.1">
    <property type="nucleotide sequence ID" value="NZ_AP017378.1"/>
</dbReference>
<protein>
    <recommendedName>
        <fullName evidence="3">DNA phosphorothioation-associated protein 4</fullName>
    </recommendedName>
</protein>
<reference evidence="1 2" key="1">
    <citation type="journal article" date="2018" name="Sci. Adv.">
        <title>Multi-heme cytochromes provide a pathway for survival in energy-limited environments.</title>
        <authorList>
            <person name="Deng X."/>
            <person name="Dohmae N."/>
            <person name="Nealson K.H."/>
            <person name="Hashimoto K."/>
            <person name="Okamoto A."/>
        </authorList>
    </citation>
    <scope>NUCLEOTIDE SEQUENCE [LARGE SCALE GENOMIC DNA]</scope>
    <source>
        <strain evidence="1 2">IS5</strain>
    </source>
</reference>